<dbReference type="InterPro" id="IPR028082">
    <property type="entry name" value="Peripla_BP_I"/>
</dbReference>
<dbReference type="AlphaFoldDB" id="A0A0R2FQC4"/>
<sequence length="329" mass="34896">MKRLRITLAILTLFLLYAFVQQAQPQQKAAKPTVGILQLTTHPALDAIHKGIIAELKKRGYVPGQNVKIDFQNAEGDQSNLKSMSERFQQEGAAVRVGIATPAAQALAATTKTAPIVLGAVTDPKGAKLVKDNAHPGGNITGVSDQAPIAAQLKLIRQLLPNLKTLGVIYTSSDDSAVAQVKLLKPLAQKAGFTLKTYSISSTNDMNQAAEQMAGAVQAVYVPTDNTVASAMQTLVAATNKAKIPVFPSVDTMVKQGGVATISVDQYQLGIETGKQVADILDGKAPAKMPIHFVRNGKLVVNVKQARKIGLTIPAQLVQQAQQKGEVIQ</sequence>
<dbReference type="RefSeq" id="WP_057771233.1">
    <property type="nucleotide sequence ID" value="NZ_JQAT01000011.1"/>
</dbReference>
<dbReference type="PANTHER" id="PTHR35271:SF1">
    <property type="entry name" value="ABC TRANSPORTER, SUBSTRATE-BINDING LIPOPROTEIN"/>
    <property type="match status" value="1"/>
</dbReference>
<proteinExistence type="predicted"/>
<dbReference type="EMBL" id="JQAT01000011">
    <property type="protein sequence ID" value="KRN27212.1"/>
    <property type="molecule type" value="Genomic_DNA"/>
</dbReference>
<dbReference type="SUPFAM" id="SSF53822">
    <property type="entry name" value="Periplasmic binding protein-like I"/>
    <property type="match status" value="1"/>
</dbReference>
<evidence type="ECO:0000313" key="5">
    <source>
        <dbReference type="Proteomes" id="UP000051751"/>
    </source>
</evidence>
<protein>
    <submittedName>
        <fullName evidence="2">ABC-type uncharacterized transport system, periplasmic component</fullName>
    </submittedName>
</protein>
<dbReference type="Proteomes" id="UP000051645">
    <property type="component" value="Unassembled WGS sequence"/>
</dbReference>
<reference evidence="4 5" key="1">
    <citation type="journal article" date="2015" name="Genome Announc.">
        <title>Expanding the biotechnology potential of lactobacilli through comparative genomics of 213 strains and associated genera.</title>
        <authorList>
            <person name="Sun Z."/>
            <person name="Harris H.M."/>
            <person name="McCann A."/>
            <person name="Guo C."/>
            <person name="Argimon S."/>
            <person name="Zhang W."/>
            <person name="Yang X."/>
            <person name="Jeffery I.B."/>
            <person name="Cooney J.C."/>
            <person name="Kagawa T.F."/>
            <person name="Liu W."/>
            <person name="Song Y."/>
            <person name="Salvetti E."/>
            <person name="Wrobel A."/>
            <person name="Rasinkangas P."/>
            <person name="Parkhill J."/>
            <person name="Rea M.C."/>
            <person name="O'Sullivan O."/>
            <person name="Ritari J."/>
            <person name="Douillard F.P."/>
            <person name="Paul Ross R."/>
            <person name="Yang R."/>
            <person name="Briner A.E."/>
            <person name="Felis G.E."/>
            <person name="de Vos W.M."/>
            <person name="Barrangou R."/>
            <person name="Klaenhammer T.R."/>
            <person name="Caufield P.W."/>
            <person name="Cui Y."/>
            <person name="Zhang H."/>
            <person name="O'Toole P.W."/>
        </authorList>
    </citation>
    <scope>NUCLEOTIDE SEQUENCE [LARGE SCALE GENOMIC DNA]</scope>
    <source>
        <strain evidence="2 5">ATCC BAA-66</strain>
        <strain evidence="3 4">DSM 13344</strain>
    </source>
</reference>
<dbReference type="PATRIC" id="fig|81857.3.peg.708"/>
<feature type="chain" id="PRO_5044546152" evidence="1">
    <location>
        <begin position="24"/>
        <end position="329"/>
    </location>
</feature>
<keyword evidence="4" id="KW-1185">Reference proteome</keyword>
<organism evidence="2 5">
    <name type="scientific">Lactobacillus selangorensis</name>
    <dbReference type="NCBI Taxonomy" id="81857"/>
    <lineage>
        <taxon>Bacteria</taxon>
        <taxon>Bacillati</taxon>
        <taxon>Bacillota</taxon>
        <taxon>Bacilli</taxon>
        <taxon>Lactobacillales</taxon>
        <taxon>Lactobacillaceae</taxon>
        <taxon>Lactobacillus</taxon>
    </lineage>
</organism>
<keyword evidence="1" id="KW-0732">Signal</keyword>
<comment type="caution">
    <text evidence="2">The sequence shown here is derived from an EMBL/GenBank/DDBJ whole genome shotgun (WGS) entry which is preliminary data.</text>
</comment>
<name>A0A0R2FQC4_9LACO</name>
<dbReference type="STRING" id="81857.IV38_GL000704"/>
<dbReference type="EMBL" id="JQAZ01000011">
    <property type="protein sequence ID" value="KRN29866.1"/>
    <property type="molecule type" value="Genomic_DNA"/>
</dbReference>
<dbReference type="CDD" id="cd06325">
    <property type="entry name" value="PBP1_ABC_unchar_transporter"/>
    <property type="match status" value="1"/>
</dbReference>
<evidence type="ECO:0000256" key="1">
    <source>
        <dbReference type="SAM" id="SignalP"/>
    </source>
</evidence>
<dbReference type="Proteomes" id="UP000051751">
    <property type="component" value="Unassembled WGS sequence"/>
</dbReference>
<feature type="signal peptide" evidence="1">
    <location>
        <begin position="1"/>
        <end position="23"/>
    </location>
</feature>
<dbReference type="InterPro" id="IPR007487">
    <property type="entry name" value="ABC_transpt-TYRBP-like"/>
</dbReference>
<dbReference type="Gene3D" id="3.40.50.2300">
    <property type="match status" value="2"/>
</dbReference>
<evidence type="ECO:0000313" key="4">
    <source>
        <dbReference type="Proteomes" id="UP000051645"/>
    </source>
</evidence>
<dbReference type="NCBIfam" id="NF041285">
    <property type="entry name" value="ABC_SBP_TrpX"/>
    <property type="match status" value="1"/>
</dbReference>
<dbReference type="Pfam" id="PF04392">
    <property type="entry name" value="ABC_sub_bind"/>
    <property type="match status" value="1"/>
</dbReference>
<accession>A0A0R2FQC4</accession>
<dbReference type="InterPro" id="IPR047776">
    <property type="entry name" value="ABC_SBP_TrpX-like"/>
</dbReference>
<dbReference type="PANTHER" id="PTHR35271">
    <property type="entry name" value="ABC TRANSPORTER, SUBSTRATE-BINDING LIPOPROTEIN-RELATED"/>
    <property type="match status" value="1"/>
</dbReference>
<evidence type="ECO:0000313" key="3">
    <source>
        <dbReference type="EMBL" id="KRN29866.1"/>
    </source>
</evidence>
<evidence type="ECO:0000313" key="2">
    <source>
        <dbReference type="EMBL" id="KRN27212.1"/>
    </source>
</evidence>
<dbReference type="OrthoDB" id="9776955at2"/>
<gene>
    <name evidence="2" type="ORF">IV38_GL000704</name>
    <name evidence="3" type="ORF">IV40_GL000574</name>
</gene>